<reference evidence="3" key="2">
    <citation type="submission" date="2022-06" db="UniProtKB">
        <authorList>
            <consortium name="EnsemblMetazoa"/>
        </authorList>
    </citation>
    <scope>IDENTIFICATION</scope>
    <source>
        <strain evidence="3">DF5081</strain>
    </source>
</reference>
<feature type="compositionally biased region" description="Polar residues" evidence="2">
    <location>
        <begin position="390"/>
        <end position="405"/>
    </location>
</feature>
<reference evidence="4" key="1">
    <citation type="submission" date="2010-08" db="EMBL/GenBank/DDBJ databases">
        <authorList>
            <consortium name="Caenorhabditis japonica Sequencing Consortium"/>
            <person name="Wilson R.K."/>
        </authorList>
    </citation>
    <scope>NUCLEOTIDE SEQUENCE [LARGE SCALE GENOMIC DNA]</scope>
    <source>
        <strain evidence="4">DF5081</strain>
    </source>
</reference>
<feature type="compositionally biased region" description="Polar residues" evidence="2">
    <location>
        <begin position="494"/>
        <end position="503"/>
    </location>
</feature>
<dbReference type="EnsemblMetazoa" id="CJA06293.1">
    <property type="protein sequence ID" value="CJA06293.1"/>
    <property type="gene ID" value="WBGene00125497"/>
</dbReference>
<feature type="region of interest" description="Disordered" evidence="2">
    <location>
        <begin position="304"/>
        <end position="442"/>
    </location>
</feature>
<feature type="compositionally biased region" description="Polar residues" evidence="2">
    <location>
        <begin position="416"/>
        <end position="428"/>
    </location>
</feature>
<feature type="coiled-coil region" evidence="1">
    <location>
        <begin position="147"/>
        <end position="234"/>
    </location>
</feature>
<sequence length="515" mass="58501">MGSLIKMFKPSKKSSNKENLPSVTFAPNSQKPKKPSLNDSVYAGEPQKIDLRLKSPYAVISNVKHKKGPMSCPGAPMDENSFADRSNLMRGSSRDNRIAKDDSALSRRYEFIDEQNYRNLLARQQYDMSMSRQYDSDDEDEKYKQKYRAAKAEITILKSKMDKVKSKFREEKSRLEEINDELHSQLLQNGKSYDRLHKKYNELRRNIEVEKRMKTDVLKMLQEANARIDKLEKAGIHDESLNNSSLLMPSYSISDATMERSSEGAGEALCFMEGMGVSATGLTTNQNQAAMPSVFGMTSIFSTTTSTSGSRNGQISMNPMSLEDDLNAKDEVRVFRNSEEEEEEEEEDEEMTEEDEGEEMELSSPFEVETVRDSMSSNKNSLVRAHSDSDLTNADTVSLEPSSQPLHVPEQRQKCSRTSSWLKRNSFNPDDGGSSDSSEEDRLSIIERQLKKKGGLVKYNPPRTKIHDRHYKRFGKNERSALAEFEYLQDMSTDVSGMQSSPELGQLMGQMQLKK</sequence>
<evidence type="ECO:0000313" key="4">
    <source>
        <dbReference type="Proteomes" id="UP000005237"/>
    </source>
</evidence>
<feature type="region of interest" description="Disordered" evidence="2">
    <location>
        <begin position="494"/>
        <end position="515"/>
    </location>
</feature>
<evidence type="ECO:0000313" key="3">
    <source>
        <dbReference type="EnsemblMetazoa" id="CJA06293.1"/>
    </source>
</evidence>
<keyword evidence="4" id="KW-1185">Reference proteome</keyword>
<accession>A0A8R1DLP0</accession>
<protein>
    <submittedName>
        <fullName evidence="3">Uncharacterized protein</fullName>
    </submittedName>
</protein>
<keyword evidence="1" id="KW-0175">Coiled coil</keyword>
<evidence type="ECO:0000256" key="1">
    <source>
        <dbReference type="SAM" id="Coils"/>
    </source>
</evidence>
<dbReference type="OMA" id="XIARRIV"/>
<feature type="compositionally biased region" description="Basic and acidic residues" evidence="2">
    <location>
        <begin position="326"/>
        <end position="338"/>
    </location>
</feature>
<name>A0A8R1DLP0_CAEJA</name>
<feature type="region of interest" description="Disordered" evidence="2">
    <location>
        <begin position="65"/>
        <end position="99"/>
    </location>
</feature>
<feature type="compositionally biased region" description="Polar residues" evidence="2">
    <location>
        <begin position="17"/>
        <end position="30"/>
    </location>
</feature>
<dbReference type="Proteomes" id="UP000005237">
    <property type="component" value="Unassembled WGS sequence"/>
</dbReference>
<feature type="region of interest" description="Disordered" evidence="2">
    <location>
        <begin position="1"/>
        <end position="42"/>
    </location>
</feature>
<proteinExistence type="predicted"/>
<organism evidence="3 4">
    <name type="scientific">Caenorhabditis japonica</name>
    <dbReference type="NCBI Taxonomy" id="281687"/>
    <lineage>
        <taxon>Eukaryota</taxon>
        <taxon>Metazoa</taxon>
        <taxon>Ecdysozoa</taxon>
        <taxon>Nematoda</taxon>
        <taxon>Chromadorea</taxon>
        <taxon>Rhabditida</taxon>
        <taxon>Rhabditina</taxon>
        <taxon>Rhabditomorpha</taxon>
        <taxon>Rhabditoidea</taxon>
        <taxon>Rhabditidae</taxon>
        <taxon>Peloderinae</taxon>
        <taxon>Caenorhabditis</taxon>
    </lineage>
</organism>
<dbReference type="AlphaFoldDB" id="A0A8R1DLP0"/>
<evidence type="ECO:0000256" key="2">
    <source>
        <dbReference type="SAM" id="MobiDB-lite"/>
    </source>
</evidence>
<feature type="compositionally biased region" description="Acidic residues" evidence="2">
    <location>
        <begin position="339"/>
        <end position="361"/>
    </location>
</feature>